<evidence type="ECO:0000313" key="2">
    <source>
        <dbReference type="EMBL" id="RDH43966.1"/>
    </source>
</evidence>
<dbReference type="EMBL" id="NDXW01000001">
    <property type="protein sequence ID" value="RDH43966.1"/>
    <property type="molecule type" value="Genomic_DNA"/>
</dbReference>
<organism evidence="2 3">
    <name type="scientific">Zooshikella ganghwensis</name>
    <dbReference type="NCBI Taxonomy" id="202772"/>
    <lineage>
        <taxon>Bacteria</taxon>
        <taxon>Pseudomonadati</taxon>
        <taxon>Pseudomonadota</taxon>
        <taxon>Gammaproteobacteria</taxon>
        <taxon>Oceanospirillales</taxon>
        <taxon>Zooshikellaceae</taxon>
        <taxon>Zooshikella</taxon>
    </lineage>
</organism>
<dbReference type="RefSeq" id="WP_094787190.1">
    <property type="nucleotide sequence ID" value="NZ_NDXW01000001.1"/>
</dbReference>
<evidence type="ECO:0000313" key="3">
    <source>
        <dbReference type="Proteomes" id="UP000257039"/>
    </source>
</evidence>
<gene>
    <name evidence="2" type="ORF">B9G39_11205</name>
</gene>
<reference evidence="2 3" key="1">
    <citation type="submission" date="2017-04" db="EMBL/GenBank/DDBJ databases">
        <title>Draft genome sequence of Zooshikella ganghwensis VG4 isolated from Red Sea sediments.</title>
        <authorList>
            <person name="Rehman Z."/>
            <person name="Alam I."/>
            <person name="Kamau A."/>
            <person name="Bajic V."/>
            <person name="Leiknes T."/>
        </authorList>
    </citation>
    <scope>NUCLEOTIDE SEQUENCE [LARGE SCALE GENOMIC DNA]</scope>
    <source>
        <strain evidence="2 3">VG4</strain>
    </source>
</reference>
<keyword evidence="3" id="KW-1185">Reference proteome</keyword>
<feature type="chain" id="PRO_5020483333" evidence="1">
    <location>
        <begin position="22"/>
        <end position="112"/>
    </location>
</feature>
<protein>
    <submittedName>
        <fullName evidence="2">Uncharacterized protein</fullName>
    </submittedName>
</protein>
<sequence>MRLFFRITALVLSLVTLSLHASDNTRAKVVYAGITGAGTVFVNVSSVINESGCEKKSLWIPSESTVKAHVLSTALAAFAAKQDVYVQTKGCYKGYPTLDNSDNSWFHIYPAE</sequence>
<accession>A0A4P9VM66</accession>
<dbReference type="Proteomes" id="UP000257039">
    <property type="component" value="Unassembled WGS sequence"/>
</dbReference>
<feature type="signal peptide" evidence="1">
    <location>
        <begin position="1"/>
        <end position="21"/>
    </location>
</feature>
<name>A0A4P9VM66_9GAMM</name>
<evidence type="ECO:0000256" key="1">
    <source>
        <dbReference type="SAM" id="SignalP"/>
    </source>
</evidence>
<proteinExistence type="predicted"/>
<keyword evidence="1" id="KW-0732">Signal</keyword>
<dbReference type="AlphaFoldDB" id="A0A4P9VM66"/>
<comment type="caution">
    <text evidence="2">The sequence shown here is derived from an EMBL/GenBank/DDBJ whole genome shotgun (WGS) entry which is preliminary data.</text>
</comment>